<dbReference type="AlphaFoldDB" id="A0A4V6PE23"/>
<keyword evidence="1" id="KW-0378">Hydrolase</keyword>
<dbReference type="GO" id="GO:0000287">
    <property type="term" value="F:magnesium ion binding"/>
    <property type="evidence" value="ECO:0007669"/>
    <property type="project" value="TreeGrafter"/>
</dbReference>
<reference evidence="1 2" key="1">
    <citation type="submission" date="2019-03" db="EMBL/GenBank/DDBJ databases">
        <title>Draft genome sequences of novel Actinobacteria.</title>
        <authorList>
            <person name="Sahin N."/>
            <person name="Ay H."/>
            <person name="Saygin H."/>
        </authorList>
    </citation>
    <scope>NUCLEOTIDE SEQUENCE [LARGE SCALE GENOMIC DNA]</scope>
    <source>
        <strain evidence="1 2">7K502</strain>
    </source>
</reference>
<dbReference type="OrthoDB" id="3180855at2"/>
<dbReference type="Gene3D" id="3.30.1240.10">
    <property type="match status" value="1"/>
</dbReference>
<dbReference type="EMBL" id="SMKW01000006">
    <property type="protein sequence ID" value="TDD54307.1"/>
    <property type="molecule type" value="Genomic_DNA"/>
</dbReference>
<comment type="caution">
    <text evidence="1">The sequence shown here is derived from an EMBL/GenBank/DDBJ whole genome shotgun (WGS) entry which is preliminary data.</text>
</comment>
<dbReference type="PANTHER" id="PTHR10000:SF8">
    <property type="entry name" value="HAD SUPERFAMILY HYDROLASE-LIKE, TYPE 3"/>
    <property type="match status" value="1"/>
</dbReference>
<name>A0A4V6PE23_9PSEU</name>
<dbReference type="GO" id="GO:0016791">
    <property type="term" value="F:phosphatase activity"/>
    <property type="evidence" value="ECO:0007669"/>
    <property type="project" value="TreeGrafter"/>
</dbReference>
<dbReference type="GO" id="GO:0005829">
    <property type="term" value="C:cytosol"/>
    <property type="evidence" value="ECO:0007669"/>
    <property type="project" value="TreeGrafter"/>
</dbReference>
<evidence type="ECO:0000313" key="2">
    <source>
        <dbReference type="Proteomes" id="UP000294947"/>
    </source>
</evidence>
<keyword evidence="2" id="KW-1185">Reference proteome</keyword>
<organism evidence="1 2">
    <name type="scientific">Saccharopolyspora elongata</name>
    <dbReference type="NCBI Taxonomy" id="2530387"/>
    <lineage>
        <taxon>Bacteria</taxon>
        <taxon>Bacillati</taxon>
        <taxon>Actinomycetota</taxon>
        <taxon>Actinomycetes</taxon>
        <taxon>Pseudonocardiales</taxon>
        <taxon>Pseudonocardiaceae</taxon>
        <taxon>Saccharopolyspora</taxon>
    </lineage>
</organism>
<dbReference type="NCBIfam" id="TIGR01484">
    <property type="entry name" value="HAD-SF-IIB"/>
    <property type="match status" value="1"/>
</dbReference>
<dbReference type="InterPro" id="IPR006379">
    <property type="entry name" value="HAD-SF_hydro_IIB"/>
</dbReference>
<dbReference type="InterPro" id="IPR036412">
    <property type="entry name" value="HAD-like_sf"/>
</dbReference>
<dbReference type="InterPro" id="IPR023214">
    <property type="entry name" value="HAD_sf"/>
</dbReference>
<dbReference type="Proteomes" id="UP000294947">
    <property type="component" value="Unassembled WGS sequence"/>
</dbReference>
<dbReference type="PANTHER" id="PTHR10000">
    <property type="entry name" value="PHOSPHOSERINE PHOSPHATASE"/>
    <property type="match status" value="1"/>
</dbReference>
<protein>
    <submittedName>
        <fullName evidence="1">HAD family hydrolase</fullName>
    </submittedName>
</protein>
<accession>A0A4V6PE23</accession>
<gene>
    <name evidence="1" type="ORF">E1288_06835</name>
</gene>
<dbReference type="SUPFAM" id="SSF56784">
    <property type="entry name" value="HAD-like"/>
    <property type="match status" value="1"/>
</dbReference>
<dbReference type="Gene3D" id="3.40.50.1000">
    <property type="entry name" value="HAD superfamily/HAD-like"/>
    <property type="match status" value="1"/>
</dbReference>
<sequence>MPVGLVRMGKSWIAYIDVDGTLLDSQLNLSPRVRAAVDLVQERADIVIASGRSTAACFRIARELLEFPTYVIASNGAVVAECATGGIAYSASFPVGAAEHVLRLADSADCALWVYHATTWYVAAEHAGTVALSRSKSVPEYVDSIGERLAGAVKLMIVGAPETVRLLHRALRERQDLVSFVSYPDYLEVMPAGVSKATAARVVESLVQPRTGVRTLAIGDGVADVPLFSAVDYSVAVANSSVEVRSAAGYLAPSNDEDGVSVALRALVMGEIAARSVLRRN</sequence>
<evidence type="ECO:0000313" key="1">
    <source>
        <dbReference type="EMBL" id="TDD54307.1"/>
    </source>
</evidence>
<dbReference type="Pfam" id="PF08282">
    <property type="entry name" value="Hydrolase_3"/>
    <property type="match status" value="1"/>
</dbReference>
<proteinExistence type="predicted"/>